<evidence type="ECO:0008006" key="4">
    <source>
        <dbReference type="Google" id="ProtNLM"/>
    </source>
</evidence>
<dbReference type="Proteomes" id="UP000297975">
    <property type="component" value="Unassembled WGS sequence"/>
</dbReference>
<dbReference type="AlphaFoldDB" id="A0A4Y8IDQ8"/>
<evidence type="ECO:0000313" key="2">
    <source>
        <dbReference type="EMBL" id="TFB14040.1"/>
    </source>
</evidence>
<dbReference type="RefSeq" id="WP_134341246.1">
    <property type="nucleotide sequence ID" value="NZ_SOPW01000020.1"/>
</dbReference>
<evidence type="ECO:0000256" key="1">
    <source>
        <dbReference type="SAM" id="SignalP"/>
    </source>
</evidence>
<comment type="caution">
    <text evidence="2">The sequence shown here is derived from an EMBL/GenBank/DDBJ whole genome shotgun (WGS) entry which is preliminary data.</text>
</comment>
<dbReference type="OrthoDB" id="2879574at2"/>
<name>A0A4Y8IDQ8_9BACI</name>
<feature type="chain" id="PRO_5021489644" description="DUF3221 domain-containing protein" evidence="1">
    <location>
        <begin position="22"/>
        <end position="125"/>
    </location>
</feature>
<reference evidence="2 3" key="1">
    <citation type="submission" date="2019-03" db="EMBL/GenBank/DDBJ databases">
        <authorList>
            <person name="He R.-H."/>
        </authorList>
    </citation>
    <scope>NUCLEOTIDE SEQUENCE [LARGE SCALE GENOMIC DNA]</scope>
    <source>
        <strain evidence="3">SH 714</strain>
    </source>
</reference>
<keyword evidence="3" id="KW-1185">Reference proteome</keyword>
<feature type="signal peptide" evidence="1">
    <location>
        <begin position="1"/>
        <end position="21"/>
    </location>
</feature>
<organism evidence="2 3">
    <name type="scientific">Filobacillus milosensis</name>
    <dbReference type="NCBI Taxonomy" id="94137"/>
    <lineage>
        <taxon>Bacteria</taxon>
        <taxon>Bacillati</taxon>
        <taxon>Bacillota</taxon>
        <taxon>Bacilli</taxon>
        <taxon>Bacillales</taxon>
        <taxon>Bacillaceae</taxon>
        <taxon>Filobacillus</taxon>
    </lineage>
</organism>
<protein>
    <recommendedName>
        <fullName evidence="4">DUF3221 domain-containing protein</fullName>
    </recommendedName>
</protein>
<gene>
    <name evidence="2" type="ORF">E3U55_14750</name>
</gene>
<dbReference type="EMBL" id="SOPW01000020">
    <property type="protein sequence ID" value="TFB14040.1"/>
    <property type="molecule type" value="Genomic_DNA"/>
</dbReference>
<dbReference type="PROSITE" id="PS51257">
    <property type="entry name" value="PROKAR_LIPOPROTEIN"/>
    <property type="match status" value="1"/>
</dbReference>
<keyword evidence="1" id="KW-0732">Signal</keyword>
<proteinExistence type="predicted"/>
<evidence type="ECO:0000313" key="3">
    <source>
        <dbReference type="Proteomes" id="UP000297975"/>
    </source>
</evidence>
<sequence>MKYSVLLLTLLFVLAACSSSAIIEEKEYIIMTISNELPQANNNWGNGEKIVITDRTTIMNIIDKINNSAKKDLSKISWEHGPELRIVFEDKNKNYREIKAFISGTVVTDKYAISAGINFDELIND</sequence>
<accession>A0A4Y8IDQ8</accession>